<dbReference type="CDD" id="cd07246">
    <property type="entry name" value="VOC_like"/>
    <property type="match status" value="1"/>
</dbReference>
<evidence type="ECO:0000313" key="2">
    <source>
        <dbReference type="EMBL" id="QOY88482.1"/>
    </source>
</evidence>
<dbReference type="Gene3D" id="3.30.720.120">
    <property type="match status" value="1"/>
</dbReference>
<keyword evidence="3" id="KW-1185">Reference proteome</keyword>
<accession>A0A7S7NRK8</accession>
<sequence length="126" mass="13535">MADNLGTYRTVTPYLVVPDADAELKFLAAAFGAVEKDCTRNEDNTVMHAEVHIGDSLVMLGQASEQWKALAASLYLWVPDVDEVYAKALAAGATSQSAPEDKPYGHRNAGVVDPCGITWWIGAPVK</sequence>
<dbReference type="InterPro" id="IPR004360">
    <property type="entry name" value="Glyas_Fos-R_dOase_dom"/>
</dbReference>
<evidence type="ECO:0000259" key="1">
    <source>
        <dbReference type="PROSITE" id="PS51819"/>
    </source>
</evidence>
<feature type="domain" description="VOC" evidence="1">
    <location>
        <begin position="7"/>
        <end position="124"/>
    </location>
</feature>
<gene>
    <name evidence="2" type="ORF">IRI77_00520</name>
</gene>
<dbReference type="Proteomes" id="UP000593892">
    <property type="component" value="Chromosome"/>
</dbReference>
<dbReference type="PROSITE" id="PS51819">
    <property type="entry name" value="VOC"/>
    <property type="match status" value="1"/>
</dbReference>
<dbReference type="Pfam" id="PF00903">
    <property type="entry name" value="Glyoxalase"/>
    <property type="match status" value="1"/>
</dbReference>
<dbReference type="RefSeq" id="WP_194450144.1">
    <property type="nucleotide sequence ID" value="NZ_CP063849.1"/>
</dbReference>
<organism evidence="2 3">
    <name type="scientific">Paludibaculum fermentans</name>
    <dbReference type="NCBI Taxonomy" id="1473598"/>
    <lineage>
        <taxon>Bacteria</taxon>
        <taxon>Pseudomonadati</taxon>
        <taxon>Acidobacteriota</taxon>
        <taxon>Terriglobia</taxon>
        <taxon>Bryobacterales</taxon>
        <taxon>Bryobacteraceae</taxon>
        <taxon>Paludibaculum</taxon>
    </lineage>
</organism>
<dbReference type="AlphaFoldDB" id="A0A7S7NRK8"/>
<proteinExistence type="predicted"/>
<dbReference type="PANTHER" id="PTHR34109:SF1">
    <property type="entry name" value="VOC DOMAIN-CONTAINING PROTEIN"/>
    <property type="match status" value="1"/>
</dbReference>
<dbReference type="InterPro" id="IPR037523">
    <property type="entry name" value="VOC_core"/>
</dbReference>
<dbReference type="KEGG" id="pfer:IRI77_00520"/>
<dbReference type="EMBL" id="CP063849">
    <property type="protein sequence ID" value="QOY88482.1"/>
    <property type="molecule type" value="Genomic_DNA"/>
</dbReference>
<dbReference type="SUPFAM" id="SSF54593">
    <property type="entry name" value="Glyoxalase/Bleomycin resistance protein/Dihydroxybiphenyl dioxygenase"/>
    <property type="match status" value="1"/>
</dbReference>
<protein>
    <submittedName>
        <fullName evidence="2">VOC family protein</fullName>
    </submittedName>
</protein>
<dbReference type="PANTHER" id="PTHR34109">
    <property type="entry name" value="BNAUNNG04460D PROTEIN-RELATED"/>
    <property type="match status" value="1"/>
</dbReference>
<reference evidence="2 3" key="1">
    <citation type="submission" date="2020-10" db="EMBL/GenBank/DDBJ databases">
        <title>Complete genome sequence of Paludibaculum fermentans P105T, a facultatively anaerobic acidobacterium capable of dissimilatory Fe(III) reduction.</title>
        <authorList>
            <person name="Dedysh S.N."/>
            <person name="Beletsky A.V."/>
            <person name="Kulichevskaya I.S."/>
            <person name="Mardanov A.V."/>
            <person name="Ravin N.V."/>
        </authorList>
    </citation>
    <scope>NUCLEOTIDE SEQUENCE [LARGE SCALE GENOMIC DNA]</scope>
    <source>
        <strain evidence="2 3">P105</strain>
    </source>
</reference>
<dbReference type="Gene3D" id="3.30.720.110">
    <property type="match status" value="1"/>
</dbReference>
<dbReference type="InterPro" id="IPR029068">
    <property type="entry name" value="Glyas_Bleomycin-R_OHBP_Dase"/>
</dbReference>
<evidence type="ECO:0000313" key="3">
    <source>
        <dbReference type="Proteomes" id="UP000593892"/>
    </source>
</evidence>
<name>A0A7S7NRK8_PALFE</name>